<dbReference type="Gene3D" id="3.30.429.10">
    <property type="entry name" value="Macrophage Migration Inhibitory Factor"/>
    <property type="match status" value="1"/>
</dbReference>
<evidence type="ECO:0000313" key="2">
    <source>
        <dbReference type="Proteomes" id="UP000594778"/>
    </source>
</evidence>
<dbReference type="Pfam" id="PF02962">
    <property type="entry name" value="CHMI"/>
    <property type="match status" value="1"/>
</dbReference>
<evidence type="ECO:0000313" key="1">
    <source>
        <dbReference type="EMBL" id="QPS06693.1"/>
    </source>
</evidence>
<dbReference type="GO" id="GO:0008704">
    <property type="term" value="F:5-carboxymethyl-2-hydroxymuconate delta-isomerase activity"/>
    <property type="evidence" value="ECO:0007669"/>
    <property type="project" value="InterPro"/>
</dbReference>
<dbReference type="EMBL" id="CP065668">
    <property type="protein sequence ID" value="QPS06693.1"/>
    <property type="molecule type" value="Genomic_DNA"/>
</dbReference>
<organism evidence="1 2">
    <name type="scientific">Delftia acidovorans</name>
    <name type="common">Pseudomonas acidovorans</name>
    <name type="synonym">Comamonas acidovorans</name>
    <dbReference type="NCBI Taxonomy" id="80866"/>
    <lineage>
        <taxon>Bacteria</taxon>
        <taxon>Pseudomonadati</taxon>
        <taxon>Pseudomonadota</taxon>
        <taxon>Betaproteobacteria</taxon>
        <taxon>Burkholderiales</taxon>
        <taxon>Comamonadaceae</taxon>
        <taxon>Delftia</taxon>
    </lineage>
</organism>
<dbReference type="InterPro" id="IPR014347">
    <property type="entry name" value="Tautomerase/MIF_sf"/>
</dbReference>
<proteinExistence type="predicted"/>
<reference evidence="1 2" key="1">
    <citation type="submission" date="2020-12" db="EMBL/GenBank/DDBJ databases">
        <title>FDA dAtabase for Regulatory Grade micrObial Sequences (FDA-ARGOS): Supporting development and validation of Infectious Disease Dx tests.</title>
        <authorList>
            <person name="Sproer C."/>
            <person name="Gronow S."/>
            <person name="Severitt S."/>
            <person name="Schroder I."/>
            <person name="Tallon L."/>
            <person name="Sadzewicz L."/>
            <person name="Zhao X."/>
            <person name="Boylan J."/>
            <person name="Ott S."/>
            <person name="Bowen H."/>
            <person name="Vavikolanu K."/>
            <person name="Mehta A."/>
            <person name="Aluvathingal J."/>
            <person name="Nadendla S."/>
            <person name="Lowell S."/>
            <person name="Myers T."/>
            <person name="Yan Y."/>
            <person name="Sichtig H."/>
        </authorList>
    </citation>
    <scope>NUCLEOTIDE SEQUENCE [LARGE SCALE GENOMIC DNA]</scope>
    <source>
        <strain evidence="1 2">FDAARGOS_909</strain>
    </source>
</reference>
<dbReference type="PANTHER" id="PTHR37950">
    <property type="entry name" value="4-HYDROXYPHENYLACETATE CATABOLISM PROTEIN"/>
    <property type="match status" value="1"/>
</dbReference>
<dbReference type="AlphaFoldDB" id="A0A7T2S0H8"/>
<dbReference type="Proteomes" id="UP000594778">
    <property type="component" value="Chromosome"/>
</dbReference>
<keyword evidence="1" id="KW-0413">Isomerase</keyword>
<dbReference type="SUPFAM" id="SSF55331">
    <property type="entry name" value="Tautomerase/MIF"/>
    <property type="match status" value="1"/>
</dbReference>
<dbReference type="CDD" id="cd00580">
    <property type="entry name" value="CHMI"/>
    <property type="match status" value="1"/>
</dbReference>
<dbReference type="RefSeq" id="WP_183018650.1">
    <property type="nucleotide sequence ID" value="NZ_CP065668.1"/>
</dbReference>
<dbReference type="PANTHER" id="PTHR37950:SF1">
    <property type="entry name" value="4-HYDROXYPHENYLACETATE CATABOLISM PROTEIN"/>
    <property type="match status" value="1"/>
</dbReference>
<dbReference type="InterPro" id="IPR004220">
    <property type="entry name" value="5-COMe_2-OHmuconate_Isoase"/>
</dbReference>
<protein>
    <submittedName>
        <fullName evidence="1">5-carboxymethyl-2-hydroxymuconate isomerase</fullName>
    </submittedName>
</protein>
<accession>A0A7T2S0H8</accession>
<name>A0A7T2S0H8_DELAC</name>
<gene>
    <name evidence="1" type="ORF">I6G66_20590</name>
</gene>
<sequence length="144" mass="15278">MPHVVILYTASLDAHTDMTQLCRALADTMLTVRAENGAQVFPTGGTRVLAYPAPHSAVADGGAAGRAAGGDGDYGFIYINLRMGRGRSAAVQQQAGDALLACARRHLQPLFAQRHLGLTVQVDESPGQVYDGKHSTLHPLFSRP</sequence>